<evidence type="ECO:0000313" key="1">
    <source>
        <dbReference type="EMBL" id="KAJ3554602.1"/>
    </source>
</evidence>
<name>A0ACC1T761_9APHY</name>
<reference evidence="1" key="1">
    <citation type="submission" date="2022-07" db="EMBL/GenBank/DDBJ databases">
        <title>Genome Sequence of Phlebia brevispora.</title>
        <authorList>
            <person name="Buettner E."/>
        </authorList>
    </citation>
    <scope>NUCLEOTIDE SEQUENCE</scope>
    <source>
        <strain evidence="1">MPL23</strain>
    </source>
</reference>
<dbReference type="EMBL" id="JANHOG010000414">
    <property type="protein sequence ID" value="KAJ3554602.1"/>
    <property type="molecule type" value="Genomic_DNA"/>
</dbReference>
<proteinExistence type="predicted"/>
<accession>A0ACC1T761</accession>
<evidence type="ECO:0000313" key="2">
    <source>
        <dbReference type="Proteomes" id="UP001148662"/>
    </source>
</evidence>
<organism evidence="1 2">
    <name type="scientific">Phlebia brevispora</name>
    <dbReference type="NCBI Taxonomy" id="194682"/>
    <lineage>
        <taxon>Eukaryota</taxon>
        <taxon>Fungi</taxon>
        <taxon>Dikarya</taxon>
        <taxon>Basidiomycota</taxon>
        <taxon>Agaricomycotina</taxon>
        <taxon>Agaricomycetes</taxon>
        <taxon>Polyporales</taxon>
        <taxon>Meruliaceae</taxon>
        <taxon>Phlebia</taxon>
    </lineage>
</organism>
<dbReference type="Proteomes" id="UP001148662">
    <property type="component" value="Unassembled WGS sequence"/>
</dbReference>
<comment type="caution">
    <text evidence="1">The sequence shown here is derived from an EMBL/GenBank/DDBJ whole genome shotgun (WGS) entry which is preliminary data.</text>
</comment>
<protein>
    <submittedName>
        <fullName evidence="1">Uncharacterized protein</fullName>
    </submittedName>
</protein>
<keyword evidence="2" id="KW-1185">Reference proteome</keyword>
<gene>
    <name evidence="1" type="ORF">NM688_g3021</name>
</gene>
<sequence length="852" mass="95227">MSVTFHSFQDASGLPANVDAVVQLLTRPCLDTQRIASLPCLTPIAAKQLQRIPAHPLSETVMNEKLLDVANLVLMASAGIEELVSRGDECGSRPTKPLWYTLLRSIARHCHKDMEIIGDTSFVYPKGFRGEKGLACMLATFAADESLIASSFEAERCTITDAVAIACLSDAVQCIDTAAGHSSPAESGVEEESTLNDSEDEKEEDSYSSEDSSYDKPRYHPILSANPTYWKPEYDEGELFFGLDHVDEHETPGGTWLDLPLDAHLLAGRRAWPVVSFPVLCVADAEEIIPLISSAVCQRAAWGIGIPVVGFEMSKFDSIVRVYIAWSDSSLGTEQMPSIQILRQDEDACKRSTVPLSSGFFDLSSPQSALELAHFILLLDHQLEDMRRELPSRHLQNLRWRSDDMDAAWAEDIEGWRTFVDQSDESSTSNSSYSHTSTSGHEYDSDMARKPKSEQVSRSAPPTLQGTAVQSRTKPQTEKLQGDAQTEDTRTKAFSASSFARVTQPSIDEGSSITTWMLHRWTFPIARIELPDSHLISAPPEFQRMLDIYNKVSRFEWIEGWKAVENIPLVDQCVMSYREKLFSAYGELQQYEPNPPFMETKQANLLQARLTLVFNSVDGAYTRGAREFNPLEAESRHDWDALLFNFYVDGDSRNATSPHVFLERTLRLPLNNFAHQAALPNHTEHVANLQERLLRWQAHNQEVSFHVDAHFTQDQQLRQQCSQAWEAGFSLLSRFRALNRDPTQFRSRVQAQAKTEPVTSKCDAILVTSVPISLEGVAKPKTVLRSYKKFRLAYIDEGNGSVAPKISTTAAQPPETSLNPKEDGEDFDQDSEAEDADEDPKDAAPPGRESRT</sequence>